<feature type="compositionally biased region" description="Polar residues" evidence="1">
    <location>
        <begin position="300"/>
        <end position="327"/>
    </location>
</feature>
<dbReference type="AlphaFoldDB" id="A0A4U0UUH6"/>
<evidence type="ECO:0000256" key="1">
    <source>
        <dbReference type="SAM" id="MobiDB-lite"/>
    </source>
</evidence>
<evidence type="ECO:0000313" key="6">
    <source>
        <dbReference type="Proteomes" id="UP001175353"/>
    </source>
</evidence>
<dbReference type="GO" id="GO:0005634">
    <property type="term" value="C:nucleus"/>
    <property type="evidence" value="ECO:0007669"/>
    <property type="project" value="InterPro"/>
</dbReference>
<dbReference type="InterPro" id="IPR048337">
    <property type="entry name" value="FAM50A/XAP5_C"/>
</dbReference>
<evidence type="ECO:0000313" key="4">
    <source>
        <dbReference type="EMBL" id="TKA38756.1"/>
    </source>
</evidence>
<dbReference type="Pfam" id="PF04921">
    <property type="entry name" value="XAP5"/>
    <property type="match status" value="1"/>
</dbReference>
<dbReference type="InterPro" id="IPR007005">
    <property type="entry name" value="XAP5"/>
</dbReference>
<feature type="region of interest" description="Disordered" evidence="1">
    <location>
        <begin position="293"/>
        <end position="327"/>
    </location>
</feature>
<feature type="compositionally biased region" description="Low complexity" evidence="1">
    <location>
        <begin position="1"/>
        <end position="13"/>
    </location>
</feature>
<sequence length="401" mass="43991">MADPASGSPSGSSTPNARFASQAHTAEDLLKEQTYGLVHLSDFRKRRAEARELSERSGQDGTPIHSGTATPDGREPATKPALKKRKKLVKTGGLSFGGDEHEEQNDTGAIATRSAAPRSQTPAQDLSGPPPDSKAVANGTTVVKTRLRPNTSLAFQPKAQTKAALLRDNELKDQLRKQYTHLQEAVKQTDFMLPFTFFDGKGSPGGSCRMKKGDPIWMFLERARKVGADMAGRGDRSKKDWARIGVDDLMLVRGDLIVPHHYDFHYFLVNRAGGYNQKPIFAYSAEPTAATPPHLLLPYSQDSSKAKTPQPETSTGPASTHLSTASTRQQVAAALPAAIPDSNLEGHLDDPSLTKVVDRRWYERNKHIYPASLWEDFDPARDYSKGVRKDGEGNALFYSRR</sequence>
<feature type="domain" description="FAM50A/XAP5 C-terminal" evidence="2">
    <location>
        <begin position="190"/>
        <end position="387"/>
    </location>
</feature>
<dbReference type="GO" id="GO:0006325">
    <property type="term" value="P:chromatin organization"/>
    <property type="evidence" value="ECO:0007669"/>
    <property type="project" value="TreeGrafter"/>
</dbReference>
<evidence type="ECO:0000313" key="3">
    <source>
        <dbReference type="EMBL" id="KAK0954205.1"/>
    </source>
</evidence>
<feature type="compositionally biased region" description="Basic and acidic residues" evidence="1">
    <location>
        <begin position="49"/>
        <end position="58"/>
    </location>
</feature>
<feature type="region of interest" description="Disordered" evidence="1">
    <location>
        <begin position="1"/>
        <end position="25"/>
    </location>
</feature>
<protein>
    <recommendedName>
        <fullName evidence="2">FAM50A/XAP5 C-terminal domain-containing protein</fullName>
    </recommendedName>
</protein>
<dbReference type="PANTHER" id="PTHR12722:SF0">
    <property type="entry name" value="PROTEIN FAM50A"/>
    <property type="match status" value="1"/>
</dbReference>
<dbReference type="STRING" id="329885.A0A4U0UUH6"/>
<dbReference type="Proteomes" id="UP001175353">
    <property type="component" value="Unassembled WGS sequence"/>
</dbReference>
<evidence type="ECO:0000313" key="5">
    <source>
        <dbReference type="Proteomes" id="UP000310066"/>
    </source>
</evidence>
<dbReference type="Proteomes" id="UP000310066">
    <property type="component" value="Unassembled WGS sequence"/>
</dbReference>
<dbReference type="EMBL" id="NAJP01000043">
    <property type="protein sequence ID" value="TKA38756.1"/>
    <property type="molecule type" value="Genomic_DNA"/>
</dbReference>
<feature type="region of interest" description="Disordered" evidence="1">
    <location>
        <begin position="46"/>
        <end position="137"/>
    </location>
</feature>
<dbReference type="EMBL" id="JAUJLE010000515">
    <property type="protein sequence ID" value="KAK0954205.1"/>
    <property type="molecule type" value="Genomic_DNA"/>
</dbReference>
<dbReference type="PANTHER" id="PTHR12722">
    <property type="entry name" value="XAP-5 PROTEIN-RELATED"/>
    <property type="match status" value="1"/>
</dbReference>
<evidence type="ECO:0000259" key="2">
    <source>
        <dbReference type="Pfam" id="PF04921"/>
    </source>
</evidence>
<dbReference type="OrthoDB" id="1562195at2759"/>
<proteinExistence type="predicted"/>
<reference evidence="3" key="2">
    <citation type="submission" date="2023-06" db="EMBL/GenBank/DDBJ databases">
        <title>Black Yeasts Isolated from many extreme environments.</title>
        <authorList>
            <person name="Coleine C."/>
            <person name="Stajich J.E."/>
            <person name="Selbmann L."/>
        </authorList>
    </citation>
    <scope>NUCLEOTIDE SEQUENCE</scope>
    <source>
        <strain evidence="3">CCFEE 5200</strain>
    </source>
</reference>
<comment type="caution">
    <text evidence="4">The sequence shown here is derived from an EMBL/GenBank/DDBJ whole genome shotgun (WGS) entry which is preliminary data.</text>
</comment>
<accession>A0A4U0UUH6</accession>
<keyword evidence="6" id="KW-1185">Reference proteome</keyword>
<name>A0A4U0UUH6_9PEZI</name>
<reference evidence="4 5" key="1">
    <citation type="submission" date="2017-03" db="EMBL/GenBank/DDBJ databases">
        <title>Genomes of endolithic fungi from Antarctica.</title>
        <authorList>
            <person name="Coleine C."/>
            <person name="Masonjones S."/>
            <person name="Stajich J.E."/>
        </authorList>
    </citation>
    <scope>NUCLEOTIDE SEQUENCE [LARGE SCALE GENOMIC DNA]</scope>
    <source>
        <strain evidence="4 5">CCFEE 5311</strain>
    </source>
</reference>
<gene>
    <name evidence="4" type="ORF">B0A54_08720</name>
    <name evidence="3" type="ORF">LTR91_023417</name>
</gene>
<organism evidence="4 5">
    <name type="scientific">Friedmanniomyces endolithicus</name>
    <dbReference type="NCBI Taxonomy" id="329885"/>
    <lineage>
        <taxon>Eukaryota</taxon>
        <taxon>Fungi</taxon>
        <taxon>Dikarya</taxon>
        <taxon>Ascomycota</taxon>
        <taxon>Pezizomycotina</taxon>
        <taxon>Dothideomycetes</taxon>
        <taxon>Dothideomycetidae</taxon>
        <taxon>Mycosphaerellales</taxon>
        <taxon>Teratosphaeriaceae</taxon>
        <taxon>Friedmanniomyces</taxon>
    </lineage>
</organism>